<dbReference type="AlphaFoldDB" id="A0A1I8BQ95"/>
<dbReference type="Proteomes" id="UP000095281">
    <property type="component" value="Unplaced"/>
</dbReference>
<accession>A0A1I8BQ95</accession>
<proteinExistence type="predicted"/>
<protein>
    <submittedName>
        <fullName evidence="2">Uncharacterized protein</fullName>
    </submittedName>
</protein>
<organism evidence="1 2">
    <name type="scientific">Meloidogyne hapla</name>
    <name type="common">Root-knot nematode worm</name>
    <dbReference type="NCBI Taxonomy" id="6305"/>
    <lineage>
        <taxon>Eukaryota</taxon>
        <taxon>Metazoa</taxon>
        <taxon>Ecdysozoa</taxon>
        <taxon>Nematoda</taxon>
        <taxon>Chromadorea</taxon>
        <taxon>Rhabditida</taxon>
        <taxon>Tylenchina</taxon>
        <taxon>Tylenchomorpha</taxon>
        <taxon>Tylenchoidea</taxon>
        <taxon>Meloidogynidae</taxon>
        <taxon>Meloidogyninae</taxon>
        <taxon>Meloidogyne</taxon>
    </lineage>
</organism>
<evidence type="ECO:0000313" key="2">
    <source>
        <dbReference type="WBParaSite" id="MhA1_Contig448.frz3.gene8"/>
    </source>
</evidence>
<dbReference type="WBParaSite" id="MhA1_Contig448.frz3.gene8">
    <property type="protein sequence ID" value="MhA1_Contig448.frz3.gene8"/>
    <property type="gene ID" value="MhA1_Contig448.frz3.gene8"/>
</dbReference>
<evidence type="ECO:0000313" key="1">
    <source>
        <dbReference type="Proteomes" id="UP000095281"/>
    </source>
</evidence>
<sequence>MKTINNHHQPERTILSLDTLTKCEPSKDNPNQKRCTIEMHDTNYENAFEIYAKAPNDDNHLSLVTKINPNECKLGKNVFVEPGQVRAECKKDAGLIDLNKLETKIKLNSEEAERVKKYQTESIIRRSLLDPENEYHQRNKEDIESLQITNQNIRFFQHPSFYELHKKRRQLSEERLKSYDPNIQSSNLRRTKSQNDINPLEEKNRHLSEKHLHVYSHNVPTLNLQSSKSEDINSWKEIHRHLTEEPKTQTFNLKRSNLYEWRDFKHGDNFKGVESFETDETIN</sequence>
<reference evidence="2" key="1">
    <citation type="submission" date="2016-11" db="UniProtKB">
        <authorList>
            <consortium name="WormBaseParasite"/>
        </authorList>
    </citation>
    <scope>IDENTIFICATION</scope>
</reference>
<name>A0A1I8BQ95_MELHA</name>
<keyword evidence="1" id="KW-1185">Reference proteome</keyword>